<feature type="transmembrane region" description="Helical" evidence="7">
    <location>
        <begin position="51"/>
        <end position="72"/>
    </location>
</feature>
<accession>A0A853CZT0</accession>
<evidence type="ECO:0000256" key="4">
    <source>
        <dbReference type="ARBA" id="ARBA00022989"/>
    </source>
</evidence>
<feature type="transmembrane region" description="Helical" evidence="7">
    <location>
        <begin position="462"/>
        <end position="483"/>
    </location>
</feature>
<feature type="transmembrane region" description="Helical" evidence="7">
    <location>
        <begin position="490"/>
        <end position="510"/>
    </location>
</feature>
<organism evidence="9 10">
    <name type="scientific">Leifsonia shinshuensis</name>
    <dbReference type="NCBI Taxonomy" id="150026"/>
    <lineage>
        <taxon>Bacteria</taxon>
        <taxon>Bacillati</taxon>
        <taxon>Actinomycetota</taxon>
        <taxon>Actinomycetes</taxon>
        <taxon>Micrococcales</taxon>
        <taxon>Microbacteriaceae</taxon>
        <taxon>Leifsonia</taxon>
    </lineage>
</organism>
<evidence type="ECO:0000256" key="7">
    <source>
        <dbReference type="SAM" id="Phobius"/>
    </source>
</evidence>
<keyword evidence="2" id="KW-1003">Cell membrane</keyword>
<evidence type="ECO:0000313" key="10">
    <source>
        <dbReference type="Proteomes" id="UP000578352"/>
    </source>
</evidence>
<evidence type="ECO:0000256" key="1">
    <source>
        <dbReference type="ARBA" id="ARBA00004651"/>
    </source>
</evidence>
<feature type="transmembrane region" description="Helical" evidence="7">
    <location>
        <begin position="126"/>
        <end position="145"/>
    </location>
</feature>
<dbReference type="PANTHER" id="PTHR30509:SF9">
    <property type="entry name" value="MULTIDRUG RESISTANCE PROTEIN MDTO"/>
    <property type="match status" value="1"/>
</dbReference>
<feature type="domain" description="Integral membrane bound transporter" evidence="8">
    <location>
        <begin position="427"/>
        <end position="553"/>
    </location>
</feature>
<dbReference type="GO" id="GO:0005886">
    <property type="term" value="C:plasma membrane"/>
    <property type="evidence" value="ECO:0007669"/>
    <property type="project" value="UniProtKB-SubCell"/>
</dbReference>
<dbReference type="RefSeq" id="WP_343063612.1">
    <property type="nucleotide sequence ID" value="NZ_BAABEH010000001.1"/>
</dbReference>
<name>A0A853CZT0_9MICO</name>
<evidence type="ECO:0000256" key="3">
    <source>
        <dbReference type="ARBA" id="ARBA00022692"/>
    </source>
</evidence>
<keyword evidence="5 7" id="KW-0472">Membrane</keyword>
<dbReference type="Pfam" id="PF13515">
    <property type="entry name" value="FUSC_2"/>
    <property type="match status" value="1"/>
</dbReference>
<evidence type="ECO:0000256" key="5">
    <source>
        <dbReference type="ARBA" id="ARBA00023136"/>
    </source>
</evidence>
<evidence type="ECO:0000259" key="8">
    <source>
        <dbReference type="Pfam" id="PF13515"/>
    </source>
</evidence>
<comment type="similarity">
    <text evidence="6">Belongs to the YccS/YhfK family.</text>
</comment>
<evidence type="ECO:0000256" key="2">
    <source>
        <dbReference type="ARBA" id="ARBA00022475"/>
    </source>
</evidence>
<comment type="subcellular location">
    <subcellularLocation>
        <location evidence="1">Cell membrane</location>
        <topology evidence="1">Multi-pass membrane protein</topology>
    </subcellularLocation>
</comment>
<dbReference type="EMBL" id="JACCFL010000001">
    <property type="protein sequence ID" value="NYJ25393.1"/>
    <property type="molecule type" value="Genomic_DNA"/>
</dbReference>
<keyword evidence="4 7" id="KW-1133">Transmembrane helix</keyword>
<evidence type="ECO:0000313" key="9">
    <source>
        <dbReference type="EMBL" id="NYJ25393.1"/>
    </source>
</evidence>
<feature type="transmembrane region" description="Helical" evidence="7">
    <location>
        <begin position="79"/>
        <end position="95"/>
    </location>
</feature>
<dbReference type="AlphaFoldDB" id="A0A853CZT0"/>
<feature type="transmembrane region" description="Helical" evidence="7">
    <location>
        <begin position="543"/>
        <end position="559"/>
    </location>
</feature>
<comment type="caution">
    <text evidence="9">The sequence shown here is derived from an EMBL/GenBank/DDBJ whole genome shotgun (WGS) entry which is preliminary data.</text>
</comment>
<sequence>MTSEEVRMRAATWLKRHDPDYSALRRAGRAAIVMPLLFAFGGLVLHDPQVATFAAFGSFAMLLLVDFTGPLVERVQAQLALAVVGAVLVCLGTLASRPVWLSAVAMAVVAFAVLFAGSVSSVTASASTSLLLAFILPVTLPGTVASLGPRLLGWGIAAAVAVVAIVALWPAPAREPLRGPAVDACRALAARLRAEAAAMLRAGNPELAAERDRAIGEADAAVDALHTAFLRTPYRPTGLSTSARTIVRLVDELNWLNSVIAQFDHVRIPNAATPGPVHVAAFEVKSTAAAVLEEGAALLARHGGDPAALERALALLVEARTGVEAATMALPVAADPDGRHRVADDIVTALDPGFRAQELAQAVETVAGNIALTARAERRSWWQRALGRQPGDLAGPVAVAAERASGFIGWNSVWLRNSIRGAIALGLAVLLANLTGVQHSFWVVLGTLSVLRSNALSTGQTVLRGVVGTAVGVLLGAAAMVAIGDNRIVIWFLLPLAILVAGIAPAAISFAAGQAAFTILLVLLFNLIAPSGWTVGLIRIEDIALGCAVSLVVGLLFWPRGAAASLRQALAEAYRESIRYLAATVAFGLGRCEMTAADQPEPRQQALRAAAAARRLDDAFRTYLGERGAKQRPLAEVSASVGGVAGVRLASDAILDLWRRQEIAGEERASARRSLEASVERLDGWYGQLATSLVAREPLPEPVPADPADRHRLADVVADDLGDGTGHIVARAVRIIWTGDYLDVVRRLESVIVGPVHALGDDLAAGRRVSGGDRAG</sequence>
<keyword evidence="3 7" id="KW-0812">Transmembrane</keyword>
<feature type="transmembrane region" description="Helical" evidence="7">
    <location>
        <begin position="27"/>
        <end position="45"/>
    </location>
</feature>
<dbReference type="InterPro" id="IPR049453">
    <property type="entry name" value="Memb_transporter_dom"/>
</dbReference>
<protein>
    <submittedName>
        <fullName evidence="9">Putative membrane protein YccC</fullName>
    </submittedName>
</protein>
<evidence type="ECO:0000256" key="6">
    <source>
        <dbReference type="ARBA" id="ARBA00043993"/>
    </source>
</evidence>
<feature type="transmembrane region" description="Helical" evidence="7">
    <location>
        <begin position="101"/>
        <end position="119"/>
    </location>
</feature>
<gene>
    <name evidence="9" type="ORF">HNR13_003680</name>
</gene>
<dbReference type="Proteomes" id="UP000578352">
    <property type="component" value="Unassembled WGS sequence"/>
</dbReference>
<feature type="transmembrane region" description="Helical" evidence="7">
    <location>
        <begin position="151"/>
        <end position="169"/>
    </location>
</feature>
<dbReference type="PANTHER" id="PTHR30509">
    <property type="entry name" value="P-HYDROXYBENZOIC ACID EFFLUX PUMP SUBUNIT-RELATED"/>
    <property type="match status" value="1"/>
</dbReference>
<feature type="transmembrane region" description="Helical" evidence="7">
    <location>
        <begin position="422"/>
        <end position="442"/>
    </location>
</feature>
<proteinExistence type="inferred from homology"/>
<reference evidence="9 10" key="1">
    <citation type="submission" date="2020-07" db="EMBL/GenBank/DDBJ databases">
        <title>Sequencing the genomes of 1000 actinobacteria strains.</title>
        <authorList>
            <person name="Klenk H.-P."/>
        </authorList>
    </citation>
    <scope>NUCLEOTIDE SEQUENCE [LARGE SCALE GENOMIC DNA]</scope>
    <source>
        <strain evidence="9 10">DSM 15165</strain>
    </source>
</reference>
<feature type="transmembrane region" description="Helical" evidence="7">
    <location>
        <begin position="516"/>
        <end position="536"/>
    </location>
</feature>